<sequence>MVFSGRGRGKVETGGACAVRNSPREPLFLRQRKKPCRLSSFVICIFASVAIVVFSECIIRKIFHRRCRQSDTATAPTSSPTTDANATETSFNESSLKKEEGYAEWTATLPCRRPGLRILYFVHTAPKNVKKRAWLRKTIGDPRIEAFVKSAMVFFVGMASDPNQNRIIEEEASREGDIVMLNFKDTYRNLSLKFIQGAKWVEENCLLNPHTNIVKMDDDILVNVFALSSYVDSVAMRQNGIHCHLHIKGHPERKTKSKWYVSKEEYAPDKYPAYCAGAAFIMRPAVLFTLYEASNHVPLFWIDDVYVTGILASLSNVDMVDITRYFGLYVDQGTTSVRNTMLFVNTGGPNRIRRNIGKLWRSVLRLNQTLSNGYRWRLKLFHRKRLPWLVDWVVNLTGNTNLSLC</sequence>
<feature type="compositionally biased region" description="Low complexity" evidence="11">
    <location>
        <begin position="70"/>
        <end position="87"/>
    </location>
</feature>
<dbReference type="InterPro" id="IPR002659">
    <property type="entry name" value="Glyco_trans_31"/>
</dbReference>
<name>G3MSD0_AMBMU</name>
<evidence type="ECO:0000256" key="7">
    <source>
        <dbReference type="ARBA" id="ARBA00022989"/>
    </source>
</evidence>
<dbReference type="PANTHER" id="PTHR11214:SF376">
    <property type="entry name" value="HEXOSYLTRANSFERASE"/>
    <property type="match status" value="1"/>
</dbReference>
<evidence type="ECO:0000256" key="5">
    <source>
        <dbReference type="ARBA" id="ARBA00022692"/>
    </source>
</evidence>
<evidence type="ECO:0000256" key="10">
    <source>
        <dbReference type="RuleBase" id="RU363063"/>
    </source>
</evidence>
<keyword evidence="6 10" id="KW-0735">Signal-anchor</keyword>
<accession>G3MSD0</accession>
<dbReference type="PANTHER" id="PTHR11214">
    <property type="entry name" value="BETA-1,3-N-ACETYLGLUCOSAMINYLTRANSFERASE"/>
    <property type="match status" value="1"/>
</dbReference>
<dbReference type="EC" id="2.4.1.-" evidence="10"/>
<feature type="region of interest" description="Disordered" evidence="11">
    <location>
        <begin position="70"/>
        <end position="95"/>
    </location>
</feature>
<keyword evidence="8 10" id="KW-0333">Golgi apparatus</keyword>
<keyword evidence="3 10" id="KW-0328">Glycosyltransferase</keyword>
<evidence type="ECO:0000256" key="4">
    <source>
        <dbReference type="ARBA" id="ARBA00022679"/>
    </source>
</evidence>
<evidence type="ECO:0000256" key="3">
    <source>
        <dbReference type="ARBA" id="ARBA00022676"/>
    </source>
</evidence>
<evidence type="ECO:0000256" key="1">
    <source>
        <dbReference type="ARBA" id="ARBA00004323"/>
    </source>
</evidence>
<evidence type="ECO:0000256" key="6">
    <source>
        <dbReference type="ARBA" id="ARBA00022968"/>
    </source>
</evidence>
<dbReference type="Pfam" id="PF01762">
    <property type="entry name" value="Galactosyl_T"/>
    <property type="match status" value="1"/>
</dbReference>
<dbReference type="GO" id="GO:0016758">
    <property type="term" value="F:hexosyltransferase activity"/>
    <property type="evidence" value="ECO:0007669"/>
    <property type="project" value="InterPro"/>
</dbReference>
<comment type="subcellular location">
    <subcellularLocation>
        <location evidence="1 10">Golgi apparatus membrane</location>
        <topology evidence="1 10">Single-pass type II membrane protein</topology>
    </subcellularLocation>
</comment>
<evidence type="ECO:0000313" key="12">
    <source>
        <dbReference type="EMBL" id="AEO36398.1"/>
    </source>
</evidence>
<proteinExistence type="evidence at transcript level"/>
<dbReference type="GO" id="GO:0006493">
    <property type="term" value="P:protein O-linked glycosylation"/>
    <property type="evidence" value="ECO:0007669"/>
    <property type="project" value="TreeGrafter"/>
</dbReference>
<keyword evidence="9 10" id="KW-0472">Membrane</keyword>
<protein>
    <recommendedName>
        <fullName evidence="10">Hexosyltransferase</fullName>
        <ecNumber evidence="10">2.4.1.-</ecNumber>
    </recommendedName>
</protein>
<dbReference type="AlphaFoldDB" id="G3MSD0"/>
<keyword evidence="5 10" id="KW-0812">Transmembrane</keyword>
<dbReference type="GO" id="GO:0000139">
    <property type="term" value="C:Golgi membrane"/>
    <property type="evidence" value="ECO:0007669"/>
    <property type="project" value="UniProtKB-SubCell"/>
</dbReference>
<evidence type="ECO:0000256" key="8">
    <source>
        <dbReference type="ARBA" id="ARBA00023034"/>
    </source>
</evidence>
<evidence type="ECO:0000256" key="11">
    <source>
        <dbReference type="SAM" id="MobiDB-lite"/>
    </source>
</evidence>
<comment type="similarity">
    <text evidence="2 10">Belongs to the glycosyltransferase 31 family.</text>
</comment>
<dbReference type="EMBL" id="JO844781">
    <property type="protein sequence ID" value="AEO36398.1"/>
    <property type="molecule type" value="mRNA"/>
</dbReference>
<feature type="transmembrane region" description="Helical" evidence="10">
    <location>
        <begin position="38"/>
        <end position="59"/>
    </location>
</feature>
<evidence type="ECO:0000256" key="9">
    <source>
        <dbReference type="ARBA" id="ARBA00023136"/>
    </source>
</evidence>
<evidence type="ECO:0000256" key="2">
    <source>
        <dbReference type="ARBA" id="ARBA00008661"/>
    </source>
</evidence>
<keyword evidence="7 10" id="KW-1133">Transmembrane helix</keyword>
<reference evidence="12" key="1">
    <citation type="journal article" date="2011" name="PLoS ONE">
        <title>A deep insight into the sialotranscriptome of the gulf coast tick, Amblyomma maculatum.</title>
        <authorList>
            <person name="Karim S."/>
            <person name="Singh P."/>
            <person name="Ribeiro J.M."/>
        </authorList>
    </citation>
    <scope>NUCLEOTIDE SEQUENCE</scope>
    <source>
        <tissue evidence="12">Salivary gland</tissue>
    </source>
</reference>
<keyword evidence="4" id="KW-0808">Transferase</keyword>
<dbReference type="Gene3D" id="3.90.550.50">
    <property type="match status" value="1"/>
</dbReference>
<organism evidence="12">
    <name type="scientific">Amblyomma maculatum</name>
    <name type="common">Gulf Coast tick</name>
    <dbReference type="NCBI Taxonomy" id="34609"/>
    <lineage>
        <taxon>Eukaryota</taxon>
        <taxon>Metazoa</taxon>
        <taxon>Ecdysozoa</taxon>
        <taxon>Arthropoda</taxon>
        <taxon>Chelicerata</taxon>
        <taxon>Arachnida</taxon>
        <taxon>Acari</taxon>
        <taxon>Parasitiformes</taxon>
        <taxon>Ixodida</taxon>
        <taxon>Ixodoidea</taxon>
        <taxon>Ixodidae</taxon>
        <taxon>Amblyomminae</taxon>
        <taxon>Amblyomma</taxon>
    </lineage>
</organism>